<dbReference type="SUPFAM" id="SSF52047">
    <property type="entry name" value="RNI-like"/>
    <property type="match status" value="1"/>
</dbReference>
<feature type="region of interest" description="Disordered" evidence="6">
    <location>
        <begin position="366"/>
        <end position="388"/>
    </location>
</feature>
<comment type="subcellular location">
    <subcellularLocation>
        <location evidence="5">Golgi apparatus</location>
        <location evidence="5">Golgi stack membrane</location>
        <topology evidence="5">Single-pass type II membrane protein</topology>
    </subcellularLocation>
</comment>
<feature type="region of interest" description="Disordered" evidence="6">
    <location>
        <begin position="1"/>
        <end position="66"/>
    </location>
</feature>
<comment type="caution">
    <text evidence="8">The sequence shown here is derived from an EMBL/GenBank/DDBJ whole genome shotgun (WGS) entry which is preliminary data.</text>
</comment>
<dbReference type="InterPro" id="IPR055270">
    <property type="entry name" value="Glyco_tran_10_C"/>
</dbReference>
<dbReference type="InterPro" id="IPR038577">
    <property type="entry name" value="GT10-like_C_sf"/>
</dbReference>
<protein>
    <recommendedName>
        <fullName evidence="5">Fucosyltransferase</fullName>
        <ecNumber evidence="5">2.4.1.-</ecNumber>
    </recommendedName>
</protein>
<comment type="pathway">
    <text evidence="1">Protein modification; protein glycosylation.</text>
</comment>
<dbReference type="Gene3D" id="3.40.50.11660">
    <property type="entry name" value="Glycosyl transferase family 10, C-terminal domain"/>
    <property type="match status" value="1"/>
</dbReference>
<feature type="domain" description="Fucosyltransferase C-terminal" evidence="7">
    <location>
        <begin position="925"/>
        <end position="1069"/>
    </location>
</feature>
<sequence>MPPKRARSTSSTTAPRAKAKRAIASTHKKRKTGLLRHPRGHGDFDRDEDEDEDGADSEKEIETVKDYEDAVRRRMLTSTTNRYDDSSEQDQLPFAANLMMPAADLQVAITATPEDQHHPPQPVRVVYSLGTFCLHAIAKDFKLLAADTTASVGSTPQHPRNHPRGGQAQSSLAGYHFRKRVQQMPYYLSAKLFKLLKHARPELLATKIWTSLFFPASTAVNDMGTGHYITDLDLEGLIPSQVTDTIIRGYILHTLDLGPQLERINLNQMDGLSDKVVAQLVGSCPNLSRLLLKGCTKVGDLTLASLPQETLQELNISFVAAPTTKGIKQMLLQCRELKVLKMAGLVNIKDALFVELEKELSVERDMHQDGDDDGGGDDQGLGTTTTTLPQPLHQLENLKISTTKLGDRGLKVLMGLCGKSIRRLDISSTNITRMSILAQLCVWEEEDKRGQGHLPATTTAPPTRTRLEKLNITRLKISSPTDLLSLFKRMPPHSLHTLLMGYLTCGQVPIRDDLIHQLCPYLESEQPQQGSDDSVLSEARSTAVLHPSDYPDPFAVGLAPIFEPWPEYHLHTLSLFGNPQIGMSKRQDHGLFLLLERLAPCLRRLELGYTQCRASILEGLLVESAGTGVLIDNMVLEELGLDETPIGDDASAVLSRFRKLNRLSLANTRIGQEAVERVVDACLLLTSVDLTSCRSIPLMNRRTLLKDVRAGADRRATPVQAEGESRARTLQSKKMPVRDYTVLWWTDPPSQPLKSHLTNTLNPHAPTIGGPPPGAWLPFTLGDCGLPYTCTFSNDRETLSNSANVVLFTGSKLDRAIMPSTARSETQAWVLNEVLEPRISATQDQDVTPSLDALPFTHSWSHWFGSDFVETVFGSTMLEAVTVPPKISLQEKNRLRALGKDQGGKAPGAWIVLENESDDTAAAASDASDAPSGRENYMRELQKLMDIDIYGGSMGNTAWPVHEDTQQPWSAEEIMRQYKFVFALERVHCEDYVTRILADALTAGVVPVVDGPHDYSRFTPAPNAFVQLDTFISPELLAQELDALDRDDTLYQKRLLYRKPMADQQQQQQDKAPLSVVVNSSEPPTTATAVQALSPLFLNTFRDRPSKDVLATAAGAGGSLADHDVDDQTEWEPNRHGAYCGICQLAHDLAEKEYDWKAHEGKVEKHKAVASSPSRGAVCETVPRYLPGLPAQMAAYDEYLQREHLQQGNHEESKAGLKENENEKEKGTKSATKVQSVKVTVDIDPYAQPPFGTLISSSSAAIVYHGQEPVEADEGLLSLRAGSSHPSVSVEVSFLLLLIAVLSVGLLAVAWATSKNARRLMSWPWRRLYYSKIPQDVSLERIMLDELGEDLLYD</sequence>
<reference evidence="8" key="1">
    <citation type="submission" date="2021-07" db="EMBL/GenBank/DDBJ databases">
        <title>Draft genome of Mortierella alpina, strain LL118, isolated from an aspen leaf litter sample.</title>
        <authorList>
            <person name="Yang S."/>
            <person name="Vinatzer B.A."/>
        </authorList>
    </citation>
    <scope>NUCLEOTIDE SEQUENCE</scope>
    <source>
        <strain evidence="8">LL118</strain>
    </source>
</reference>
<keyword evidence="5" id="KW-0812">Transmembrane</keyword>
<keyword evidence="5" id="KW-0472">Membrane</keyword>
<organism evidence="8 9">
    <name type="scientific">Mortierella alpina</name>
    <name type="common">Oleaginous fungus</name>
    <name type="synonym">Mortierella renispora</name>
    <dbReference type="NCBI Taxonomy" id="64518"/>
    <lineage>
        <taxon>Eukaryota</taxon>
        <taxon>Fungi</taxon>
        <taxon>Fungi incertae sedis</taxon>
        <taxon>Mucoromycota</taxon>
        <taxon>Mortierellomycotina</taxon>
        <taxon>Mortierellomycetes</taxon>
        <taxon>Mortierellales</taxon>
        <taxon>Mortierellaceae</taxon>
        <taxon>Mortierella</taxon>
    </lineage>
</organism>
<evidence type="ECO:0000256" key="1">
    <source>
        <dbReference type="ARBA" id="ARBA00004922"/>
    </source>
</evidence>
<dbReference type="EC" id="2.4.1.-" evidence="5"/>
<feature type="region of interest" description="Disordered" evidence="6">
    <location>
        <begin position="1206"/>
        <end position="1232"/>
    </location>
</feature>
<evidence type="ECO:0000313" key="9">
    <source>
        <dbReference type="Proteomes" id="UP000717515"/>
    </source>
</evidence>
<dbReference type="PANTHER" id="PTHR11929">
    <property type="entry name" value="ALPHA- 1,3 -FUCOSYLTRANSFERASE"/>
    <property type="match status" value="1"/>
</dbReference>
<dbReference type="Proteomes" id="UP000717515">
    <property type="component" value="Unassembled WGS sequence"/>
</dbReference>
<accession>A0A9P8A2H5</accession>
<dbReference type="SUPFAM" id="SSF53756">
    <property type="entry name" value="UDP-Glycosyltransferase/glycogen phosphorylase"/>
    <property type="match status" value="1"/>
</dbReference>
<proteinExistence type="inferred from homology"/>
<dbReference type="PANTHER" id="PTHR11929:SF226">
    <property type="entry name" value="ATP-DEPENDENT DNA HELICASE-RELATED"/>
    <property type="match status" value="1"/>
</dbReference>
<gene>
    <name evidence="8" type="ORF">KVV02_005432</name>
</gene>
<feature type="compositionally biased region" description="Acidic residues" evidence="6">
    <location>
        <begin position="45"/>
        <end position="55"/>
    </location>
</feature>
<evidence type="ECO:0000256" key="3">
    <source>
        <dbReference type="ARBA" id="ARBA00022676"/>
    </source>
</evidence>
<evidence type="ECO:0000313" key="8">
    <source>
        <dbReference type="EMBL" id="KAG9322744.1"/>
    </source>
</evidence>
<dbReference type="EMBL" id="JAIFTL010000132">
    <property type="protein sequence ID" value="KAG9322744.1"/>
    <property type="molecule type" value="Genomic_DNA"/>
</dbReference>
<feature type="compositionally biased region" description="Basic residues" evidence="6">
    <location>
        <begin position="17"/>
        <end position="39"/>
    </location>
</feature>
<feature type="transmembrane region" description="Helical" evidence="5">
    <location>
        <begin position="1292"/>
        <end position="1312"/>
    </location>
</feature>
<name>A0A9P8A2H5_MORAP</name>
<evidence type="ECO:0000256" key="6">
    <source>
        <dbReference type="SAM" id="MobiDB-lite"/>
    </source>
</evidence>
<dbReference type="InterPro" id="IPR001503">
    <property type="entry name" value="Glyco_trans_10"/>
</dbReference>
<dbReference type="GO" id="GO:0046920">
    <property type="term" value="F:alpha-(1-&gt;3)-fucosyltransferase activity"/>
    <property type="evidence" value="ECO:0007669"/>
    <property type="project" value="TreeGrafter"/>
</dbReference>
<dbReference type="GO" id="GO:0032580">
    <property type="term" value="C:Golgi cisterna membrane"/>
    <property type="evidence" value="ECO:0007669"/>
    <property type="project" value="UniProtKB-SubCell"/>
</dbReference>
<keyword evidence="4 5" id="KW-0808">Transferase</keyword>
<feature type="compositionally biased region" description="Basic and acidic residues" evidence="6">
    <location>
        <begin position="1206"/>
        <end position="1228"/>
    </location>
</feature>
<evidence type="ECO:0000259" key="7">
    <source>
        <dbReference type="Pfam" id="PF00852"/>
    </source>
</evidence>
<dbReference type="Pfam" id="PF00852">
    <property type="entry name" value="Glyco_transf_10"/>
    <property type="match status" value="1"/>
</dbReference>
<evidence type="ECO:0000256" key="4">
    <source>
        <dbReference type="ARBA" id="ARBA00022679"/>
    </source>
</evidence>
<keyword evidence="5" id="KW-0333">Golgi apparatus</keyword>
<comment type="similarity">
    <text evidence="2 5">Belongs to the glycosyltransferase 10 family.</text>
</comment>
<feature type="region of interest" description="Disordered" evidence="6">
    <location>
        <begin position="151"/>
        <end position="170"/>
    </location>
</feature>
<keyword evidence="3 5" id="KW-0328">Glycosyltransferase</keyword>
<evidence type="ECO:0000256" key="2">
    <source>
        <dbReference type="ARBA" id="ARBA00008919"/>
    </source>
</evidence>
<feature type="compositionally biased region" description="Basic and acidic residues" evidence="6">
    <location>
        <begin position="56"/>
        <end position="66"/>
    </location>
</feature>
<dbReference type="InterPro" id="IPR032675">
    <property type="entry name" value="LRR_dom_sf"/>
</dbReference>
<evidence type="ECO:0000256" key="5">
    <source>
        <dbReference type="RuleBase" id="RU003832"/>
    </source>
</evidence>
<dbReference type="Gene3D" id="3.80.10.10">
    <property type="entry name" value="Ribonuclease Inhibitor"/>
    <property type="match status" value="2"/>
</dbReference>
<keyword evidence="5" id="KW-1133">Transmembrane helix</keyword>